<keyword evidence="12 18" id="KW-0472">Membrane</keyword>
<keyword evidence="16" id="KW-0175">Coiled coil</keyword>
<dbReference type="InterPro" id="IPR032406">
    <property type="entry name" value="CLZ_dom"/>
</dbReference>
<reference evidence="20" key="2">
    <citation type="submission" date="2025-08" db="UniProtKB">
        <authorList>
            <consortium name="Ensembl"/>
        </authorList>
    </citation>
    <scope>IDENTIFICATION</scope>
</reference>
<dbReference type="FunFam" id="1.20.5.300:FF:000002">
    <property type="entry name" value="Cyclic nucleotide-gated channel alpha 3"/>
    <property type="match status" value="1"/>
</dbReference>
<dbReference type="GO" id="GO:0007608">
    <property type="term" value="P:sensory perception of smell"/>
    <property type="evidence" value="ECO:0007669"/>
    <property type="project" value="UniProtKB-KW"/>
</dbReference>
<dbReference type="InterPro" id="IPR018490">
    <property type="entry name" value="cNMP-bd_dom_sf"/>
</dbReference>
<dbReference type="GO" id="GO:0030552">
    <property type="term" value="F:cAMP binding"/>
    <property type="evidence" value="ECO:0007669"/>
    <property type="project" value="UniProtKB-KW"/>
</dbReference>
<keyword evidence="14" id="KW-1071">Ligand-gated ion channel</keyword>
<organism evidence="20 21">
    <name type="scientific">Amphiprion percula</name>
    <name type="common">Orange clownfish</name>
    <name type="synonym">Lutjanus percula</name>
    <dbReference type="NCBI Taxonomy" id="161767"/>
    <lineage>
        <taxon>Eukaryota</taxon>
        <taxon>Metazoa</taxon>
        <taxon>Chordata</taxon>
        <taxon>Craniata</taxon>
        <taxon>Vertebrata</taxon>
        <taxon>Euteleostomi</taxon>
        <taxon>Actinopterygii</taxon>
        <taxon>Neopterygii</taxon>
        <taxon>Teleostei</taxon>
        <taxon>Neoteleostei</taxon>
        <taxon>Acanthomorphata</taxon>
        <taxon>Ovalentaria</taxon>
        <taxon>Pomacentridae</taxon>
        <taxon>Amphiprion</taxon>
    </lineage>
</organism>
<reference evidence="20" key="3">
    <citation type="submission" date="2025-09" db="UniProtKB">
        <authorList>
            <consortium name="Ensembl"/>
        </authorList>
    </citation>
    <scope>IDENTIFICATION</scope>
</reference>
<evidence type="ECO:0000256" key="1">
    <source>
        <dbReference type="ARBA" id="ARBA00004141"/>
    </source>
</evidence>
<dbReference type="FunFam" id="1.10.287.630:FF:000001">
    <property type="entry name" value="Cyclic nucleotide-gated channel alpha 3"/>
    <property type="match status" value="1"/>
</dbReference>
<keyword evidence="11" id="KW-0406">Ion transport</keyword>
<keyword evidence="3" id="KW-0140">cGMP</keyword>
<name>A0A3P8SBQ6_AMPPE</name>
<keyword evidence="2" id="KW-0813">Transport</keyword>
<keyword evidence="5" id="KW-0716">Sensory transduction</keyword>
<dbReference type="CDD" id="cd00038">
    <property type="entry name" value="CAP_ED"/>
    <property type="match status" value="1"/>
</dbReference>
<dbReference type="PROSITE" id="PS00888">
    <property type="entry name" value="CNMP_BINDING_1"/>
    <property type="match status" value="1"/>
</dbReference>
<sequence length="657" mass="75506">MTGQVAERDRSPHSLSVKTTLEEEIERAESILSRVPSVCDDTSSELQRVITHELTEALKEAFCCLCCVRLVSLVVRLREWAHRSLLEEEERPDSFLERFRGPEKKWDVFVVSPSDNAYYRWLFVIATAVLYNWFLVVARACFDKLQVGNYICWLVLDYLSDTVYIMDTCVRLRTGFLEQGLLVKDHAKLRDSYVRTLQFKLDVVSILPTDLAYISTGIHTPQLRFNRLLRFPRMFEFFDRTETRTNYPNIFRICNLVLYILVIIHWNACIYYAISKSLGLGSDTWVFPNISKPEYSSLTRTYVYCLYWSTLTLTTIGEMPAPVRDEEYLFVVFDFLVGVLIFATIVGNVGSMIANMNATRAEFQARIDAIKHYMHFRKVSKELETRVIKWFDYLWTNKKAVDEQEVLKNLPNKLRAEIAINVHLETLKKVRIFQDCEAGLLVELVLKLRPQVFSPGDYICRKGDIGKEMYIIKEGKLAVVADDGVTQYALLTAGSCFGEISILNIKGSKMGNRRTANIRSLGYSDLFCLSKDDLMEAVTEYPDAKTVLEERGREILLKEGLLDENAESGGLQKEDTEEKVERLESSLDTLQTRFARLLNEYTHTQQRLKQRITLLERQHNQTDCGAEANEDVDADTEMTNETDSGPAVFKSDCAPPT</sequence>
<dbReference type="PROSITE" id="PS00889">
    <property type="entry name" value="CNMP_BINDING_2"/>
    <property type="match status" value="1"/>
</dbReference>
<evidence type="ECO:0000259" key="19">
    <source>
        <dbReference type="PROSITE" id="PS50042"/>
    </source>
</evidence>
<dbReference type="GO" id="GO:0005886">
    <property type="term" value="C:plasma membrane"/>
    <property type="evidence" value="ECO:0007669"/>
    <property type="project" value="TreeGrafter"/>
</dbReference>
<dbReference type="SMART" id="SM00100">
    <property type="entry name" value="cNMP"/>
    <property type="match status" value="1"/>
</dbReference>
<dbReference type="GeneTree" id="ENSGT00940000155374"/>
<evidence type="ECO:0000256" key="2">
    <source>
        <dbReference type="ARBA" id="ARBA00022448"/>
    </source>
</evidence>
<feature type="transmembrane region" description="Helical" evidence="18">
    <location>
        <begin position="328"/>
        <end position="350"/>
    </location>
</feature>
<evidence type="ECO:0000313" key="20">
    <source>
        <dbReference type="Ensembl" id="ENSAPEP00000009089.1"/>
    </source>
</evidence>
<dbReference type="Gene3D" id="1.10.287.630">
    <property type="entry name" value="Helix hairpin bin"/>
    <property type="match status" value="1"/>
</dbReference>
<reference evidence="20 21" key="1">
    <citation type="submission" date="2018-03" db="EMBL/GenBank/DDBJ databases">
        <title>Finding Nemo's genes: A chromosome-scale reference assembly of the genome of the orange clownfish Amphiprion percula.</title>
        <authorList>
            <person name="Lehmann R."/>
        </authorList>
    </citation>
    <scope>NUCLEOTIDE SEQUENCE</scope>
</reference>
<evidence type="ECO:0000256" key="11">
    <source>
        <dbReference type="ARBA" id="ARBA00023065"/>
    </source>
</evidence>
<keyword evidence="9 18" id="KW-1133">Transmembrane helix</keyword>
<dbReference type="Gene3D" id="2.60.120.10">
    <property type="entry name" value="Jelly Rolls"/>
    <property type="match status" value="1"/>
</dbReference>
<feature type="coiled-coil region" evidence="16">
    <location>
        <begin position="573"/>
        <end position="618"/>
    </location>
</feature>
<dbReference type="InterPro" id="IPR000595">
    <property type="entry name" value="cNMP-bd_dom"/>
</dbReference>
<dbReference type="AlphaFoldDB" id="A0A3P8SBQ6"/>
<dbReference type="Pfam" id="PF16526">
    <property type="entry name" value="CLZ"/>
    <property type="match status" value="1"/>
</dbReference>
<evidence type="ECO:0000256" key="7">
    <source>
        <dbReference type="ARBA" id="ARBA00022725"/>
    </source>
</evidence>
<dbReference type="Gene3D" id="1.10.287.70">
    <property type="match status" value="1"/>
</dbReference>
<evidence type="ECO:0000256" key="6">
    <source>
        <dbReference type="ARBA" id="ARBA00022692"/>
    </source>
</evidence>
<dbReference type="InterPro" id="IPR005821">
    <property type="entry name" value="Ion_trans_dom"/>
</dbReference>
<proteinExistence type="predicted"/>
<evidence type="ECO:0000256" key="17">
    <source>
        <dbReference type="SAM" id="MobiDB-lite"/>
    </source>
</evidence>
<dbReference type="Pfam" id="PF00027">
    <property type="entry name" value="cNMP_binding"/>
    <property type="match status" value="1"/>
</dbReference>
<evidence type="ECO:0000256" key="14">
    <source>
        <dbReference type="ARBA" id="ARBA00023286"/>
    </source>
</evidence>
<dbReference type="FunFam" id="1.10.287.70:FF:000030">
    <property type="entry name" value="Cyclic nucleotide-gated channel alpha 3"/>
    <property type="match status" value="1"/>
</dbReference>
<evidence type="ECO:0000256" key="5">
    <source>
        <dbReference type="ARBA" id="ARBA00022606"/>
    </source>
</evidence>
<keyword evidence="7" id="KW-0552">Olfaction</keyword>
<protein>
    <submittedName>
        <fullName evidence="20">Cyclic nucleotide gated channel subunit alpha 2</fullName>
    </submittedName>
</protein>
<evidence type="ECO:0000256" key="13">
    <source>
        <dbReference type="ARBA" id="ARBA00023149"/>
    </source>
</evidence>
<dbReference type="SUPFAM" id="SSF51206">
    <property type="entry name" value="cAMP-binding domain-like"/>
    <property type="match status" value="1"/>
</dbReference>
<keyword evidence="10" id="KW-0142">cGMP-binding</keyword>
<feature type="transmembrane region" description="Helical" evidence="18">
    <location>
        <begin position="118"/>
        <end position="138"/>
    </location>
</feature>
<evidence type="ECO:0000256" key="8">
    <source>
        <dbReference type="ARBA" id="ARBA00022741"/>
    </source>
</evidence>
<dbReference type="GO" id="GO:0005223">
    <property type="term" value="F:intracellularly cGMP-activated cation channel activity"/>
    <property type="evidence" value="ECO:0007669"/>
    <property type="project" value="TreeGrafter"/>
</dbReference>
<dbReference type="InterPro" id="IPR050866">
    <property type="entry name" value="CNG_cation_channel"/>
</dbReference>
<dbReference type="InterPro" id="IPR014710">
    <property type="entry name" value="RmlC-like_jellyroll"/>
</dbReference>
<comment type="subcellular location">
    <subcellularLocation>
        <location evidence="1">Membrane</location>
        <topology evidence="1">Multi-pass membrane protein</topology>
    </subcellularLocation>
</comment>
<evidence type="ECO:0000256" key="16">
    <source>
        <dbReference type="SAM" id="Coils"/>
    </source>
</evidence>
<dbReference type="PANTHER" id="PTHR45638">
    <property type="entry name" value="CYCLIC NUCLEOTIDE-GATED CATION CHANNEL SUBUNIT A"/>
    <property type="match status" value="1"/>
</dbReference>
<dbReference type="Gene3D" id="1.20.5.300">
    <property type="match status" value="1"/>
</dbReference>
<dbReference type="SUPFAM" id="SSF81324">
    <property type="entry name" value="Voltage-gated potassium channels"/>
    <property type="match status" value="1"/>
</dbReference>
<dbReference type="FunFam" id="2.60.120.10:FF:000002">
    <property type="entry name" value="Cyclic nucleotide gated channel alpha 1a"/>
    <property type="match status" value="1"/>
</dbReference>
<dbReference type="Ensembl" id="ENSAPET00000009340.1">
    <property type="protein sequence ID" value="ENSAPEP00000009089.1"/>
    <property type="gene ID" value="ENSAPEG00000006384.1"/>
</dbReference>
<evidence type="ECO:0000256" key="12">
    <source>
        <dbReference type="ARBA" id="ARBA00023136"/>
    </source>
</evidence>
<evidence type="ECO:0000256" key="15">
    <source>
        <dbReference type="ARBA" id="ARBA00023303"/>
    </source>
</evidence>
<keyword evidence="21" id="KW-1185">Reference proteome</keyword>
<feature type="region of interest" description="Disordered" evidence="17">
    <location>
        <begin position="621"/>
        <end position="657"/>
    </location>
</feature>
<dbReference type="Proteomes" id="UP000265080">
    <property type="component" value="Chromosome 15"/>
</dbReference>
<evidence type="ECO:0000256" key="10">
    <source>
        <dbReference type="ARBA" id="ARBA00022992"/>
    </source>
</evidence>
<dbReference type="GO" id="GO:0017071">
    <property type="term" value="C:intracellular cyclic nucleotide activated cation channel complex"/>
    <property type="evidence" value="ECO:0007669"/>
    <property type="project" value="TreeGrafter"/>
</dbReference>
<dbReference type="Pfam" id="PF00520">
    <property type="entry name" value="Ion_trans"/>
    <property type="match status" value="1"/>
</dbReference>
<evidence type="ECO:0000256" key="9">
    <source>
        <dbReference type="ARBA" id="ARBA00022989"/>
    </source>
</evidence>
<evidence type="ECO:0000256" key="3">
    <source>
        <dbReference type="ARBA" id="ARBA00022535"/>
    </source>
</evidence>
<evidence type="ECO:0000256" key="18">
    <source>
        <dbReference type="SAM" id="Phobius"/>
    </source>
</evidence>
<dbReference type="PANTHER" id="PTHR45638:SF3">
    <property type="entry name" value="CYCLIC NUCLEOTIDE-GATED OLFACTORY CHANNEL"/>
    <property type="match status" value="1"/>
</dbReference>
<evidence type="ECO:0000256" key="4">
    <source>
        <dbReference type="ARBA" id="ARBA00022566"/>
    </source>
</evidence>
<dbReference type="InterPro" id="IPR018488">
    <property type="entry name" value="cNMP-bd_CS"/>
</dbReference>
<keyword evidence="15" id="KW-0407">Ion channel</keyword>
<dbReference type="GO" id="GO:0005222">
    <property type="term" value="F:intracellularly cAMP-activated cation channel activity"/>
    <property type="evidence" value="ECO:0007669"/>
    <property type="project" value="TreeGrafter"/>
</dbReference>
<feature type="domain" description="Cyclic nucleotide-binding" evidence="19">
    <location>
        <begin position="432"/>
        <end position="538"/>
    </location>
</feature>
<accession>A0A3P8SBQ6</accession>
<keyword evidence="8" id="KW-0547">Nucleotide-binding</keyword>
<keyword evidence="6 18" id="KW-0812">Transmembrane</keyword>
<feature type="transmembrane region" description="Helical" evidence="18">
    <location>
        <begin position="250"/>
        <end position="274"/>
    </location>
</feature>
<dbReference type="GO" id="GO:0030553">
    <property type="term" value="F:cGMP binding"/>
    <property type="evidence" value="ECO:0007669"/>
    <property type="project" value="UniProtKB-KW"/>
</dbReference>
<dbReference type="GO" id="GO:0044877">
    <property type="term" value="F:protein-containing complex binding"/>
    <property type="evidence" value="ECO:0007669"/>
    <property type="project" value="TreeGrafter"/>
</dbReference>
<keyword evidence="4" id="KW-0116">cAMP-binding</keyword>
<keyword evidence="13" id="KW-0114">cAMP</keyword>
<dbReference type="PROSITE" id="PS50042">
    <property type="entry name" value="CNMP_BINDING_3"/>
    <property type="match status" value="1"/>
</dbReference>
<evidence type="ECO:0000313" key="21">
    <source>
        <dbReference type="Proteomes" id="UP000265080"/>
    </source>
</evidence>
<feature type="compositionally biased region" description="Acidic residues" evidence="17">
    <location>
        <begin position="628"/>
        <end position="640"/>
    </location>
</feature>